<proteinExistence type="predicted"/>
<protein>
    <submittedName>
        <fullName evidence="1">Uncharacterized protein</fullName>
    </submittedName>
</protein>
<organism evidence="1 2">
    <name type="scientific">Flavobacterium artemisiae</name>
    <dbReference type="NCBI Taxonomy" id="2126556"/>
    <lineage>
        <taxon>Bacteria</taxon>
        <taxon>Pseudomonadati</taxon>
        <taxon>Bacteroidota</taxon>
        <taxon>Flavobacteriia</taxon>
        <taxon>Flavobacteriales</taxon>
        <taxon>Flavobacteriaceae</taxon>
        <taxon>Flavobacterium</taxon>
    </lineage>
</organism>
<name>A0ABW4HH57_9FLAO</name>
<keyword evidence="2" id="KW-1185">Reference proteome</keyword>
<dbReference type="Proteomes" id="UP001597138">
    <property type="component" value="Unassembled WGS sequence"/>
</dbReference>
<evidence type="ECO:0000313" key="2">
    <source>
        <dbReference type="Proteomes" id="UP001597138"/>
    </source>
</evidence>
<comment type="caution">
    <text evidence="1">The sequence shown here is derived from an EMBL/GenBank/DDBJ whole genome shotgun (WGS) entry which is preliminary data.</text>
</comment>
<gene>
    <name evidence="1" type="ORF">ACFSC2_18305</name>
</gene>
<reference evidence="2" key="1">
    <citation type="journal article" date="2019" name="Int. J. Syst. Evol. Microbiol.">
        <title>The Global Catalogue of Microorganisms (GCM) 10K type strain sequencing project: providing services to taxonomists for standard genome sequencing and annotation.</title>
        <authorList>
            <consortium name="The Broad Institute Genomics Platform"/>
            <consortium name="The Broad Institute Genome Sequencing Center for Infectious Disease"/>
            <person name="Wu L."/>
            <person name="Ma J."/>
        </authorList>
    </citation>
    <scope>NUCLEOTIDE SEQUENCE [LARGE SCALE GENOMIC DNA]</scope>
    <source>
        <strain evidence="2">CCUG 70865</strain>
    </source>
</reference>
<accession>A0ABW4HH57</accession>
<dbReference type="EMBL" id="JBHUDZ010000016">
    <property type="protein sequence ID" value="MFD1604697.1"/>
    <property type="molecule type" value="Genomic_DNA"/>
</dbReference>
<sequence length="155" mass="18712">MPSESKLEYKYGKLWVKDGFLLVFYIFLFDELKNDNKDFTELQKELVQNIDNIFIDMFAFLNFNDFIVSDEIKNSIITHIENIIIKVNEDSNYFSLENLEEILTEIKKYHLKNLDYLPSQEMILNHYGDNLRQVKDNYLEEFTQIKSLLEKDYRI</sequence>
<evidence type="ECO:0000313" key="1">
    <source>
        <dbReference type="EMBL" id="MFD1604697.1"/>
    </source>
</evidence>
<dbReference type="RefSeq" id="WP_379815785.1">
    <property type="nucleotide sequence ID" value="NZ_JBHUDZ010000016.1"/>
</dbReference>